<protein>
    <submittedName>
        <fullName evidence="1">Uncharacterized protein</fullName>
    </submittedName>
</protein>
<dbReference type="RefSeq" id="WP_145186558.1">
    <property type="nucleotide sequence ID" value="NZ_CP036290.1"/>
</dbReference>
<proteinExistence type="predicted"/>
<dbReference type="AlphaFoldDB" id="A0A518CZK6"/>
<dbReference type="EMBL" id="CP036290">
    <property type="protein sequence ID" value="QDU84643.1"/>
    <property type="molecule type" value="Genomic_DNA"/>
</dbReference>
<dbReference type="Proteomes" id="UP000319342">
    <property type="component" value="Chromosome"/>
</dbReference>
<organism evidence="1 2">
    <name type="scientific">Rohdeia mirabilis</name>
    <dbReference type="NCBI Taxonomy" id="2528008"/>
    <lineage>
        <taxon>Bacteria</taxon>
        <taxon>Pseudomonadati</taxon>
        <taxon>Planctomycetota</taxon>
        <taxon>Planctomycetia</taxon>
        <taxon>Planctomycetia incertae sedis</taxon>
        <taxon>Rohdeia</taxon>
    </lineage>
</organism>
<sequence>MRYPFQLQLRDKDFVPPRCPREECPAHQLGTPFPWTYRGTFYRKVDGLDVQRFQCLTCRRSFSTQTFRTDYRLRRPETVLPNFVAANSKTTLRKMGRNYELSRSHVARRQRLLATHARRFHEHRLQLARARGGLGSRFQFDELETYEQHRKLKPLTGCVAIEVETGFIVHTDVETLPARKPLKKGEAAVLKRIEAVEGVRRSGSRQAVQRTVEALGRFARAGEVKVTTDKKSSYCTALEREFGDRLKHTRIDGRRERGNRNPLFPINHTLARLRDLVSRLVRQTWAAAKKRERLADHIAITTGFRNYVDGWRSEPAERQRVSAAQVLGLATRRYTPQEYLYWMDPLCLAA</sequence>
<gene>
    <name evidence="1" type="ORF">Pla163_17540</name>
</gene>
<reference evidence="1 2" key="1">
    <citation type="submission" date="2019-02" db="EMBL/GenBank/DDBJ databases">
        <title>Deep-cultivation of Planctomycetes and their phenomic and genomic characterization uncovers novel biology.</title>
        <authorList>
            <person name="Wiegand S."/>
            <person name="Jogler M."/>
            <person name="Boedeker C."/>
            <person name="Pinto D."/>
            <person name="Vollmers J."/>
            <person name="Rivas-Marin E."/>
            <person name="Kohn T."/>
            <person name="Peeters S.H."/>
            <person name="Heuer A."/>
            <person name="Rast P."/>
            <person name="Oberbeckmann S."/>
            <person name="Bunk B."/>
            <person name="Jeske O."/>
            <person name="Meyerdierks A."/>
            <person name="Storesund J.E."/>
            <person name="Kallscheuer N."/>
            <person name="Luecker S."/>
            <person name="Lage O.M."/>
            <person name="Pohl T."/>
            <person name="Merkel B.J."/>
            <person name="Hornburger P."/>
            <person name="Mueller R.-W."/>
            <person name="Bruemmer F."/>
            <person name="Labrenz M."/>
            <person name="Spormann A.M."/>
            <person name="Op den Camp H."/>
            <person name="Overmann J."/>
            <person name="Amann R."/>
            <person name="Jetten M.S.M."/>
            <person name="Mascher T."/>
            <person name="Medema M.H."/>
            <person name="Devos D.P."/>
            <person name="Kaster A.-K."/>
            <person name="Ovreas L."/>
            <person name="Rohde M."/>
            <person name="Galperin M.Y."/>
            <person name="Jogler C."/>
        </authorList>
    </citation>
    <scope>NUCLEOTIDE SEQUENCE [LARGE SCALE GENOMIC DNA]</scope>
    <source>
        <strain evidence="1 2">Pla163</strain>
    </source>
</reference>
<accession>A0A518CZK6</accession>
<evidence type="ECO:0000313" key="2">
    <source>
        <dbReference type="Proteomes" id="UP000319342"/>
    </source>
</evidence>
<keyword evidence="2" id="KW-1185">Reference proteome</keyword>
<evidence type="ECO:0000313" key="1">
    <source>
        <dbReference type="EMBL" id="QDU84643.1"/>
    </source>
</evidence>
<dbReference type="OrthoDB" id="366937at2"/>
<name>A0A518CZK6_9BACT</name>